<dbReference type="Pfam" id="PF00001">
    <property type="entry name" value="7tm_1"/>
    <property type="match status" value="1"/>
</dbReference>
<evidence type="ECO:0000256" key="1">
    <source>
        <dbReference type="ARBA" id="ARBA00004651"/>
    </source>
</evidence>
<feature type="transmembrane region" description="Helical" evidence="10">
    <location>
        <begin position="140"/>
        <end position="163"/>
    </location>
</feature>
<evidence type="ECO:0000256" key="9">
    <source>
        <dbReference type="ARBA" id="ARBA00023224"/>
    </source>
</evidence>
<dbReference type="EMBL" id="KL367551">
    <property type="protein sequence ID" value="KFD64759.1"/>
    <property type="molecule type" value="Genomic_DNA"/>
</dbReference>
<feature type="transmembrane region" description="Helical" evidence="10">
    <location>
        <begin position="101"/>
        <end position="120"/>
    </location>
</feature>
<organism evidence="12 14">
    <name type="scientific">Trichuris suis</name>
    <name type="common">pig whipworm</name>
    <dbReference type="NCBI Taxonomy" id="68888"/>
    <lineage>
        <taxon>Eukaryota</taxon>
        <taxon>Metazoa</taxon>
        <taxon>Ecdysozoa</taxon>
        <taxon>Nematoda</taxon>
        <taxon>Enoplea</taxon>
        <taxon>Dorylaimia</taxon>
        <taxon>Trichinellida</taxon>
        <taxon>Trichuridae</taxon>
        <taxon>Trichuris</taxon>
    </lineage>
</organism>
<dbReference type="PANTHER" id="PTHR24246:SF27">
    <property type="entry name" value="ADENOSINE RECEPTOR, ISOFORM A"/>
    <property type="match status" value="1"/>
</dbReference>
<dbReference type="PANTHER" id="PTHR24246">
    <property type="entry name" value="OLFACTORY RECEPTOR AND ADENOSINE RECEPTOR"/>
    <property type="match status" value="1"/>
</dbReference>
<evidence type="ECO:0000256" key="5">
    <source>
        <dbReference type="ARBA" id="ARBA00023040"/>
    </source>
</evidence>
<keyword evidence="14" id="KW-1185">Reference proteome</keyword>
<name>A0A085LYI1_9BILA</name>
<dbReference type="GO" id="GO:0005886">
    <property type="term" value="C:plasma membrane"/>
    <property type="evidence" value="ECO:0007669"/>
    <property type="project" value="UniProtKB-SubCell"/>
</dbReference>
<dbReference type="Gene3D" id="1.20.1070.10">
    <property type="entry name" value="Rhodopsin 7-helix transmembrane proteins"/>
    <property type="match status" value="1"/>
</dbReference>
<dbReference type="AlphaFoldDB" id="A0A085LYI1"/>
<dbReference type="EMBL" id="KL363260">
    <property type="protein sequence ID" value="KFD50027.1"/>
    <property type="molecule type" value="Genomic_DNA"/>
</dbReference>
<accession>A0A085LYI1</accession>
<evidence type="ECO:0000313" key="13">
    <source>
        <dbReference type="EMBL" id="KFD64759.1"/>
    </source>
</evidence>
<keyword evidence="7" id="KW-0675">Receptor</keyword>
<keyword evidence="6 10" id="KW-0472">Membrane</keyword>
<keyword evidence="2" id="KW-1003">Cell membrane</keyword>
<comment type="subcellular location">
    <subcellularLocation>
        <location evidence="1">Cell membrane</location>
        <topology evidence="1">Multi-pass membrane protein</topology>
    </subcellularLocation>
</comment>
<dbReference type="PROSITE" id="PS50262">
    <property type="entry name" value="G_PROTEIN_RECEP_F1_2"/>
    <property type="match status" value="1"/>
</dbReference>
<evidence type="ECO:0000313" key="14">
    <source>
        <dbReference type="Proteomes" id="UP000030764"/>
    </source>
</evidence>
<feature type="domain" description="G-protein coupled receptors family 1 profile" evidence="11">
    <location>
        <begin position="33"/>
        <end position="303"/>
    </location>
</feature>
<feature type="transmembrane region" description="Helical" evidence="10">
    <location>
        <begin position="241"/>
        <end position="262"/>
    </location>
</feature>
<evidence type="ECO:0000259" key="11">
    <source>
        <dbReference type="PROSITE" id="PS50262"/>
    </source>
</evidence>
<keyword evidence="4 10" id="KW-1133">Transmembrane helix</keyword>
<keyword evidence="3 10" id="KW-0812">Transmembrane</keyword>
<evidence type="ECO:0000256" key="4">
    <source>
        <dbReference type="ARBA" id="ARBA00022989"/>
    </source>
</evidence>
<keyword evidence="5" id="KW-0297">G-protein coupled receptor</keyword>
<feature type="transmembrane region" description="Helical" evidence="10">
    <location>
        <begin position="183"/>
        <end position="207"/>
    </location>
</feature>
<feature type="transmembrane region" description="Helical" evidence="10">
    <location>
        <begin position="21"/>
        <end position="42"/>
    </location>
</feature>
<dbReference type="CDD" id="cd00637">
    <property type="entry name" value="7tm_classA_rhodopsin-like"/>
    <property type="match status" value="1"/>
</dbReference>
<evidence type="ECO:0000256" key="2">
    <source>
        <dbReference type="ARBA" id="ARBA00022475"/>
    </source>
</evidence>
<dbReference type="Proteomes" id="UP000030764">
    <property type="component" value="Unassembled WGS sequence"/>
</dbReference>
<evidence type="ECO:0000313" key="12">
    <source>
        <dbReference type="EMBL" id="KFD50027.1"/>
    </source>
</evidence>
<feature type="transmembrane region" description="Helical" evidence="10">
    <location>
        <begin position="282"/>
        <end position="305"/>
    </location>
</feature>
<evidence type="ECO:0000256" key="3">
    <source>
        <dbReference type="ARBA" id="ARBA00022692"/>
    </source>
</evidence>
<feature type="transmembrane region" description="Helical" evidence="10">
    <location>
        <begin position="54"/>
        <end position="81"/>
    </location>
</feature>
<evidence type="ECO:0000256" key="10">
    <source>
        <dbReference type="SAM" id="Phobius"/>
    </source>
</evidence>
<evidence type="ECO:0000256" key="6">
    <source>
        <dbReference type="ARBA" id="ARBA00023136"/>
    </source>
</evidence>
<gene>
    <name evidence="12" type="ORF">M513_09120</name>
    <name evidence="13" type="ORF">M514_09120</name>
</gene>
<protein>
    <recommendedName>
        <fullName evidence="11">G-protein coupled receptors family 1 profile domain-containing protein</fullName>
    </recommendedName>
</protein>
<dbReference type="SUPFAM" id="SSF81321">
    <property type="entry name" value="Family A G protein-coupled receptor-like"/>
    <property type="match status" value="1"/>
</dbReference>
<keyword evidence="8" id="KW-0325">Glycoprotein</keyword>
<evidence type="ECO:0000256" key="7">
    <source>
        <dbReference type="ARBA" id="ARBA00023170"/>
    </source>
</evidence>
<dbReference type="GO" id="GO:0004930">
    <property type="term" value="F:G protein-coupled receptor activity"/>
    <property type="evidence" value="ECO:0007669"/>
    <property type="project" value="UniProtKB-KW"/>
</dbReference>
<dbReference type="InterPro" id="IPR000276">
    <property type="entry name" value="GPCR_Rhodpsn"/>
</dbReference>
<dbReference type="InterPro" id="IPR017452">
    <property type="entry name" value="GPCR_Rhodpsn_7TM"/>
</dbReference>
<keyword evidence="9" id="KW-0807">Transducer</keyword>
<reference evidence="12 14" key="1">
    <citation type="journal article" date="2014" name="Nat. Genet.">
        <title>Genome and transcriptome of the porcine whipworm Trichuris suis.</title>
        <authorList>
            <person name="Jex A.R."/>
            <person name="Nejsum P."/>
            <person name="Schwarz E.M."/>
            <person name="Hu L."/>
            <person name="Young N.D."/>
            <person name="Hall R.S."/>
            <person name="Korhonen P.K."/>
            <person name="Liao S."/>
            <person name="Thamsborg S."/>
            <person name="Xia J."/>
            <person name="Xu P."/>
            <person name="Wang S."/>
            <person name="Scheerlinck J.P."/>
            <person name="Hofmann A."/>
            <person name="Sternberg P.W."/>
            <person name="Wang J."/>
            <person name="Gasser R.B."/>
        </authorList>
    </citation>
    <scope>NUCLEOTIDE SEQUENCE [LARGE SCALE GENOMIC DNA]</scope>
    <source>
        <strain evidence="13">DCEP-RM93F</strain>
        <strain evidence="12">DCEP-RM93M</strain>
    </source>
</reference>
<dbReference type="Proteomes" id="UP000030758">
    <property type="component" value="Unassembled WGS sequence"/>
</dbReference>
<evidence type="ECO:0000256" key="8">
    <source>
        <dbReference type="ARBA" id="ARBA00023180"/>
    </source>
</evidence>
<sequence>MCCCNETEALFGSHVFWIGEILKLIAAPSSTLLNILLLYLLSHCRPLHINVRNLLVNLAACNMFNGFYVTGKSVLIMNAIARGRFCMLTSTSVPQLCSFQTGIFIATLFSTVGTFAAMHAERLYAAMHIGRYEAKPKASLSIFLLFGVWTVTIMCASGIVATVRQSKPLPLCNELLNINPTASAAIVSITSSIQVVGLILYVGLWLYNRRKVMRQRCQRESRRQVLAYRLESQKSLATMEMLLPSIVLNAVTWSVINLFALVSAEKIHGKSHNASETVNYFIASQYLFYLIVLLQGIFHPLLFIWHLPPTTIRLPFAKGFLSNMLPDRKDEKARFAKGGKKKNLLIDQISDKETRVTVIPRHLEYCDLGILLDMDNEEVIKVDDFYERMSIVSSIKQLNNAIDLKI</sequence>
<proteinExistence type="predicted"/>